<dbReference type="Proteomes" id="UP000031449">
    <property type="component" value="Chromosome"/>
</dbReference>
<dbReference type="BioCyc" id="JESP1508404:G14D9-11509-MONOMER"/>
<dbReference type="InterPro" id="IPR027393">
    <property type="entry name" value="Virus_scaffolding_prot_C"/>
</dbReference>
<dbReference type="STRING" id="1508404.JMA_22540"/>
<evidence type="ECO:0000313" key="3">
    <source>
        <dbReference type="Proteomes" id="UP000031449"/>
    </source>
</evidence>
<dbReference type="EMBL" id="CP009416">
    <property type="protein sequence ID" value="AJD91571.1"/>
    <property type="molecule type" value="Genomic_DNA"/>
</dbReference>
<dbReference type="InterPro" id="IPR014957">
    <property type="entry name" value="IDEAL_dom"/>
</dbReference>
<dbReference type="SMART" id="SM00914">
    <property type="entry name" value="IDEAL"/>
    <property type="match status" value="1"/>
</dbReference>
<dbReference type="Gene3D" id="4.10.810.10">
    <property type="entry name" value="Virus Scaffolding Protein, Chain A"/>
    <property type="match status" value="1"/>
</dbReference>
<evidence type="ECO:0000313" key="2">
    <source>
        <dbReference type="EMBL" id="AJD91571.1"/>
    </source>
</evidence>
<organism evidence="2 3">
    <name type="scientific">Jeotgalibacillus malaysiensis</name>
    <dbReference type="NCBI Taxonomy" id="1508404"/>
    <lineage>
        <taxon>Bacteria</taxon>
        <taxon>Bacillati</taxon>
        <taxon>Bacillota</taxon>
        <taxon>Bacilli</taxon>
        <taxon>Bacillales</taxon>
        <taxon>Caryophanaceae</taxon>
        <taxon>Jeotgalibacillus</taxon>
    </lineage>
</organism>
<dbReference type="KEGG" id="jeo:JMA_22540"/>
<keyword evidence="3" id="KW-1185">Reference proteome</keyword>
<feature type="domain" description="IDEAL" evidence="1">
    <location>
        <begin position="47"/>
        <end position="80"/>
    </location>
</feature>
<gene>
    <name evidence="2" type="ORF">JMA_22540</name>
</gene>
<protein>
    <recommendedName>
        <fullName evidence="1">IDEAL domain-containing protein</fullName>
    </recommendedName>
</protein>
<accession>A0A0B5AN49</accession>
<dbReference type="AlphaFoldDB" id="A0A0B5AN49"/>
<sequence length="85" mass="9819">MNDDYRKRLNDAYDAVVYSMMREIILSTVKNPTVGTQPPLKVLPDNPIVSQLERDNLQRLIDTALENGDEESFMKYTEQLKAMVK</sequence>
<evidence type="ECO:0000259" key="1">
    <source>
        <dbReference type="SMART" id="SM00914"/>
    </source>
</evidence>
<reference evidence="2 3" key="1">
    <citation type="submission" date="2014-08" db="EMBL/GenBank/DDBJ databases">
        <title>Complete genome of a marine bacteria Jeotgalibacillus malaysiensis.</title>
        <authorList>
            <person name="Yaakop A.S."/>
            <person name="Chan K.-G."/>
            <person name="Goh K.M."/>
        </authorList>
    </citation>
    <scope>NUCLEOTIDE SEQUENCE [LARGE SCALE GENOMIC DNA]</scope>
    <source>
        <strain evidence="2 3">D5</strain>
    </source>
</reference>
<name>A0A0B5AN49_9BACL</name>
<dbReference type="HOGENOM" id="CLU_2508278_0_0_9"/>
<dbReference type="Pfam" id="PF08858">
    <property type="entry name" value="IDEAL"/>
    <property type="match status" value="1"/>
</dbReference>
<proteinExistence type="predicted"/>